<dbReference type="EMBL" id="BAAAUT010000044">
    <property type="protein sequence ID" value="GAA3152687.1"/>
    <property type="molecule type" value="Genomic_DNA"/>
</dbReference>
<reference evidence="2" key="1">
    <citation type="journal article" date="2019" name="Int. J. Syst. Evol. Microbiol.">
        <title>The Global Catalogue of Microorganisms (GCM) 10K type strain sequencing project: providing services to taxonomists for standard genome sequencing and annotation.</title>
        <authorList>
            <consortium name="The Broad Institute Genomics Platform"/>
            <consortium name="The Broad Institute Genome Sequencing Center for Infectious Disease"/>
            <person name="Wu L."/>
            <person name="Ma J."/>
        </authorList>
    </citation>
    <scope>NUCLEOTIDE SEQUENCE [LARGE SCALE GENOMIC DNA]</scope>
    <source>
        <strain evidence="2">JCM 9373</strain>
    </source>
</reference>
<evidence type="ECO:0000313" key="1">
    <source>
        <dbReference type="EMBL" id="GAA3152687.1"/>
    </source>
</evidence>
<accession>A0ABP6NNY3</accession>
<protein>
    <submittedName>
        <fullName evidence="1">Uncharacterized protein</fullName>
    </submittedName>
</protein>
<dbReference type="RefSeq" id="WP_344863461.1">
    <property type="nucleotide sequence ID" value="NZ_BAAAUT010000044.1"/>
</dbReference>
<evidence type="ECO:0000313" key="2">
    <source>
        <dbReference type="Proteomes" id="UP001500320"/>
    </source>
</evidence>
<gene>
    <name evidence="1" type="ORF">GCM10010466_49610</name>
</gene>
<proteinExistence type="predicted"/>
<dbReference type="Proteomes" id="UP001500320">
    <property type="component" value="Unassembled WGS sequence"/>
</dbReference>
<comment type="caution">
    <text evidence="1">The sequence shown here is derived from an EMBL/GenBank/DDBJ whole genome shotgun (WGS) entry which is preliminary data.</text>
</comment>
<keyword evidence="2" id="KW-1185">Reference proteome</keyword>
<sequence length="84" mass="9417">MTSSRQEPTWQPISMLATLTAHMEQGVIFAREHRATLTDGLQRPYALDDATVADAKRVFTQTAADNELFAEQGRRWAAEDLDPV</sequence>
<organism evidence="1 2">
    <name type="scientific">Planomonospora alba</name>
    <dbReference type="NCBI Taxonomy" id="161354"/>
    <lineage>
        <taxon>Bacteria</taxon>
        <taxon>Bacillati</taxon>
        <taxon>Actinomycetota</taxon>
        <taxon>Actinomycetes</taxon>
        <taxon>Streptosporangiales</taxon>
        <taxon>Streptosporangiaceae</taxon>
        <taxon>Planomonospora</taxon>
    </lineage>
</organism>
<name>A0ABP6NNY3_9ACTN</name>